<evidence type="ECO:0000313" key="4">
    <source>
        <dbReference type="Proteomes" id="UP000270616"/>
    </source>
</evidence>
<protein>
    <submittedName>
        <fullName evidence="3">Uncharacterized protein</fullName>
    </submittedName>
</protein>
<name>A0A3N3ZZ32_9MICC</name>
<evidence type="ECO:0000256" key="1">
    <source>
        <dbReference type="SAM" id="MobiDB-lite"/>
    </source>
</evidence>
<comment type="caution">
    <text evidence="3">The sequence shown here is derived from an EMBL/GenBank/DDBJ whole genome shotgun (WGS) entry which is preliminary data.</text>
</comment>
<dbReference type="AlphaFoldDB" id="A0A3N3ZZ32"/>
<proteinExistence type="predicted"/>
<feature type="transmembrane region" description="Helical" evidence="2">
    <location>
        <begin position="38"/>
        <end position="60"/>
    </location>
</feature>
<accession>A0A3N3ZZ32</accession>
<organism evidence="3 4">
    <name type="scientific">Kocuria soli</name>
    <dbReference type="NCBI Taxonomy" id="2485125"/>
    <lineage>
        <taxon>Bacteria</taxon>
        <taxon>Bacillati</taxon>
        <taxon>Actinomycetota</taxon>
        <taxon>Actinomycetes</taxon>
        <taxon>Micrococcales</taxon>
        <taxon>Micrococcaceae</taxon>
        <taxon>Kocuria</taxon>
    </lineage>
</organism>
<keyword evidence="4" id="KW-1185">Reference proteome</keyword>
<dbReference type="RefSeq" id="WP_123824337.1">
    <property type="nucleotide sequence ID" value="NZ_RKMF01000003.1"/>
</dbReference>
<evidence type="ECO:0000313" key="3">
    <source>
        <dbReference type="EMBL" id="ROZ64240.1"/>
    </source>
</evidence>
<keyword evidence="2" id="KW-0812">Transmembrane</keyword>
<sequence>MNPGQHDEHEDGHHAWSVLPKLVALGDKERTRKLRRSLWGWLAVVVVVVTVIGVVVNWTLVDRNPEDPVENWLDSMVDGRSRQGLATFSTGFGYSGADALPNRAYRAAQGRIERWEVTDVAVNGNTAEIRAKVWWAEGQVPEGSTQGEEHTWKVAKEHRTGPFNDAWVMQDHEAATLSVRAPGVAEIAINGETERLNPRDRAAADGTGGVWDWEAMPGRFTVDLPEDSDYVLSDPVQPVTVDLNDPGPHEVIVAVEPSPKLWEEVDGQIRAEIEECMGSNSVAPEGCPSSKRWAEGNVPDAQAPESPMATPSGGGKPTPLEAPKRGAEIKDVEWELVSRPALWLVPDEDSDSPLDWKASEHRAAEAKLTYYEDGRRVEELIDFPVHVDVTSDGKAAETTVSLD</sequence>
<feature type="region of interest" description="Disordered" evidence="1">
    <location>
        <begin position="280"/>
        <end position="324"/>
    </location>
</feature>
<reference evidence="3 4" key="1">
    <citation type="submission" date="2018-10" db="EMBL/GenBank/DDBJ databases">
        <title>Kocuria sp. M5W7-7, whole genome shotgun sequence.</title>
        <authorList>
            <person name="Tuo L."/>
        </authorList>
    </citation>
    <scope>NUCLEOTIDE SEQUENCE [LARGE SCALE GENOMIC DNA]</scope>
    <source>
        <strain evidence="3 4">M5W7-7</strain>
    </source>
</reference>
<evidence type="ECO:0000256" key="2">
    <source>
        <dbReference type="SAM" id="Phobius"/>
    </source>
</evidence>
<keyword evidence="2" id="KW-0472">Membrane</keyword>
<gene>
    <name evidence="3" type="ORF">EDL96_02980</name>
</gene>
<dbReference type="OrthoDB" id="4881923at2"/>
<dbReference type="EMBL" id="RKMF01000003">
    <property type="protein sequence ID" value="ROZ64240.1"/>
    <property type="molecule type" value="Genomic_DNA"/>
</dbReference>
<keyword evidence="2" id="KW-1133">Transmembrane helix</keyword>
<dbReference type="Proteomes" id="UP000270616">
    <property type="component" value="Unassembled WGS sequence"/>
</dbReference>